<organism evidence="2 3">
    <name type="scientific">Paenibacillus anaericanus</name>
    <dbReference type="NCBI Taxonomy" id="170367"/>
    <lineage>
        <taxon>Bacteria</taxon>
        <taxon>Bacillati</taxon>
        <taxon>Bacillota</taxon>
        <taxon>Bacilli</taxon>
        <taxon>Bacillales</taxon>
        <taxon>Paenibacillaceae</taxon>
        <taxon>Paenibacillus</taxon>
    </lineage>
</organism>
<dbReference type="RefSeq" id="WP_127192888.1">
    <property type="nucleotide sequence ID" value="NZ_RZNY01000012.1"/>
</dbReference>
<accession>A0A433Y7C3</accession>
<evidence type="ECO:0000259" key="1">
    <source>
        <dbReference type="PROSITE" id="PS51186"/>
    </source>
</evidence>
<dbReference type="Pfam" id="PF00583">
    <property type="entry name" value="Acetyltransf_1"/>
    <property type="match status" value="1"/>
</dbReference>
<dbReference type="AlphaFoldDB" id="A0A433Y7C3"/>
<dbReference type="Gene3D" id="3.40.630.30">
    <property type="match status" value="1"/>
</dbReference>
<dbReference type="EMBL" id="RZNY01000012">
    <property type="protein sequence ID" value="RUT45278.1"/>
    <property type="molecule type" value="Genomic_DNA"/>
</dbReference>
<evidence type="ECO:0000313" key="2">
    <source>
        <dbReference type="EMBL" id="RUT45278.1"/>
    </source>
</evidence>
<dbReference type="SUPFAM" id="SSF55729">
    <property type="entry name" value="Acyl-CoA N-acyltransferases (Nat)"/>
    <property type="match status" value="1"/>
</dbReference>
<reference evidence="2 3" key="1">
    <citation type="submission" date="2018-12" db="EMBL/GenBank/DDBJ databases">
        <authorList>
            <person name="Sun L."/>
            <person name="Chen Z."/>
        </authorList>
    </citation>
    <scope>NUCLEOTIDE SEQUENCE [LARGE SCALE GENOMIC DNA]</scope>
    <source>
        <strain evidence="2 3">DSM 15890</strain>
    </source>
</reference>
<proteinExistence type="predicted"/>
<name>A0A433Y7C3_9BACL</name>
<dbReference type="PANTHER" id="PTHR43233">
    <property type="entry name" value="FAMILY N-ACETYLTRANSFERASE, PUTATIVE (AFU_ORTHOLOGUE AFUA_6G03350)-RELATED"/>
    <property type="match status" value="1"/>
</dbReference>
<dbReference type="InterPro" id="IPR016181">
    <property type="entry name" value="Acyl_CoA_acyltransferase"/>
</dbReference>
<comment type="caution">
    <text evidence="2">The sequence shown here is derived from an EMBL/GenBank/DDBJ whole genome shotgun (WGS) entry which is preliminary data.</text>
</comment>
<gene>
    <name evidence="2" type="ORF">EJP82_15025</name>
</gene>
<dbReference type="GO" id="GO:0016747">
    <property type="term" value="F:acyltransferase activity, transferring groups other than amino-acyl groups"/>
    <property type="evidence" value="ECO:0007669"/>
    <property type="project" value="InterPro"/>
</dbReference>
<evidence type="ECO:0000313" key="3">
    <source>
        <dbReference type="Proteomes" id="UP000279446"/>
    </source>
</evidence>
<protein>
    <submittedName>
        <fullName evidence="2">N-acetyltransferase</fullName>
    </submittedName>
</protein>
<feature type="domain" description="N-acetyltransferase" evidence="1">
    <location>
        <begin position="1"/>
        <end position="137"/>
    </location>
</feature>
<dbReference type="PANTHER" id="PTHR43233:SF1">
    <property type="entry name" value="FAMILY N-ACETYLTRANSFERASE, PUTATIVE (AFU_ORTHOLOGUE AFUA_6G03350)-RELATED"/>
    <property type="match status" value="1"/>
</dbReference>
<dbReference type="InterPro" id="IPR053144">
    <property type="entry name" value="Acetyltransferase_Butenolide"/>
</dbReference>
<dbReference type="OrthoDB" id="9775804at2"/>
<keyword evidence="3" id="KW-1185">Reference proteome</keyword>
<sequence>METNINVSFDAPTPTEYLALRAAAGLSPKDLQASQIALSNSIFITTIRDLDDQLIGMGRIIGDGGCFYQIVDIAVHPTRQGQGLGKQIMSVLMDYLDNHAPSGAYISLIADVPADELYTRFGFDYTSPKSVGMFKKY</sequence>
<dbReference type="PROSITE" id="PS51186">
    <property type="entry name" value="GNAT"/>
    <property type="match status" value="1"/>
</dbReference>
<dbReference type="Proteomes" id="UP000279446">
    <property type="component" value="Unassembled WGS sequence"/>
</dbReference>
<keyword evidence="2" id="KW-0808">Transferase</keyword>
<dbReference type="InterPro" id="IPR000182">
    <property type="entry name" value="GNAT_dom"/>
</dbReference>
<dbReference type="CDD" id="cd04301">
    <property type="entry name" value="NAT_SF"/>
    <property type="match status" value="1"/>
</dbReference>